<sequence length="86" mass="9558">MFLPCYSGGKVGLRMNTNKTTVMRNIFASKSPVNIAHNNTTTMSTSTSVGYSTITTNWSRNFTEDAEQHGLRSTTSRTANCFRSRL</sequence>
<accession>A0A8R1E631</accession>
<keyword evidence="2" id="KW-1185">Reference proteome</keyword>
<evidence type="ECO:0000313" key="2">
    <source>
        <dbReference type="Proteomes" id="UP000005237"/>
    </source>
</evidence>
<dbReference type="EnsemblMetazoa" id="CJA22185.1">
    <property type="protein sequence ID" value="CJA22185.1"/>
    <property type="gene ID" value="WBGene00177757"/>
</dbReference>
<name>A0A8R1E631_CAEJA</name>
<reference evidence="1" key="2">
    <citation type="submission" date="2022-06" db="UniProtKB">
        <authorList>
            <consortium name="EnsemblMetazoa"/>
        </authorList>
    </citation>
    <scope>IDENTIFICATION</scope>
    <source>
        <strain evidence="1">DF5081</strain>
    </source>
</reference>
<dbReference type="Proteomes" id="UP000005237">
    <property type="component" value="Unassembled WGS sequence"/>
</dbReference>
<proteinExistence type="predicted"/>
<protein>
    <submittedName>
        <fullName evidence="1">Uncharacterized protein</fullName>
    </submittedName>
</protein>
<organism evidence="1 2">
    <name type="scientific">Caenorhabditis japonica</name>
    <dbReference type="NCBI Taxonomy" id="281687"/>
    <lineage>
        <taxon>Eukaryota</taxon>
        <taxon>Metazoa</taxon>
        <taxon>Ecdysozoa</taxon>
        <taxon>Nematoda</taxon>
        <taxon>Chromadorea</taxon>
        <taxon>Rhabditida</taxon>
        <taxon>Rhabditina</taxon>
        <taxon>Rhabditomorpha</taxon>
        <taxon>Rhabditoidea</taxon>
        <taxon>Rhabditidae</taxon>
        <taxon>Peloderinae</taxon>
        <taxon>Caenorhabditis</taxon>
    </lineage>
</organism>
<reference evidence="2" key="1">
    <citation type="submission" date="2010-08" db="EMBL/GenBank/DDBJ databases">
        <authorList>
            <consortium name="Caenorhabditis japonica Sequencing Consortium"/>
            <person name="Wilson R.K."/>
        </authorList>
    </citation>
    <scope>NUCLEOTIDE SEQUENCE [LARGE SCALE GENOMIC DNA]</scope>
    <source>
        <strain evidence="2">DF5081</strain>
    </source>
</reference>
<evidence type="ECO:0000313" key="1">
    <source>
        <dbReference type="EnsemblMetazoa" id="CJA22185.1"/>
    </source>
</evidence>
<dbReference type="AlphaFoldDB" id="A0A8R1E631"/>